<accession>A0A1H1PTS6</accession>
<keyword evidence="7" id="KW-0808">Transferase</keyword>
<keyword evidence="7" id="KW-0032">Aminotransferase</keyword>
<dbReference type="InterPro" id="IPR015422">
    <property type="entry name" value="PyrdxlP-dep_Trfase_small"/>
</dbReference>
<dbReference type="InterPro" id="IPR036388">
    <property type="entry name" value="WH-like_DNA-bd_sf"/>
</dbReference>
<dbReference type="GO" id="GO:0030170">
    <property type="term" value="F:pyridoxal phosphate binding"/>
    <property type="evidence" value="ECO:0007669"/>
    <property type="project" value="InterPro"/>
</dbReference>
<evidence type="ECO:0000313" key="8">
    <source>
        <dbReference type="Proteomes" id="UP000199103"/>
    </source>
</evidence>
<dbReference type="SMART" id="SM00345">
    <property type="entry name" value="HTH_GNTR"/>
    <property type="match status" value="1"/>
</dbReference>
<dbReference type="CDD" id="cd00609">
    <property type="entry name" value="AAT_like"/>
    <property type="match status" value="1"/>
</dbReference>
<protein>
    <submittedName>
        <fullName evidence="7">DNA-binding transcriptional regulator, MocR family, contains an aminotransferase domain</fullName>
    </submittedName>
</protein>
<dbReference type="GO" id="GO:0003677">
    <property type="term" value="F:DNA binding"/>
    <property type="evidence" value="ECO:0007669"/>
    <property type="project" value="UniProtKB-KW"/>
</dbReference>
<dbReference type="CDD" id="cd07377">
    <property type="entry name" value="WHTH_GntR"/>
    <property type="match status" value="1"/>
</dbReference>
<keyword evidence="8" id="KW-1185">Reference proteome</keyword>
<evidence type="ECO:0000256" key="3">
    <source>
        <dbReference type="ARBA" id="ARBA00023015"/>
    </source>
</evidence>
<dbReference type="STRING" id="630515.SAMN04489812_1008"/>
<keyword evidence="5" id="KW-0804">Transcription</keyword>
<dbReference type="GO" id="GO:0008483">
    <property type="term" value="F:transaminase activity"/>
    <property type="evidence" value="ECO:0007669"/>
    <property type="project" value="UniProtKB-KW"/>
</dbReference>
<keyword evidence="2" id="KW-0663">Pyridoxal phosphate</keyword>
<reference evidence="7 8" key="1">
    <citation type="submission" date="2016-10" db="EMBL/GenBank/DDBJ databases">
        <authorList>
            <person name="de Groot N.N."/>
        </authorList>
    </citation>
    <scope>NUCLEOTIDE SEQUENCE [LARGE SCALE GENOMIC DNA]</scope>
    <source>
        <strain evidence="7 8">DSM 21800</strain>
    </source>
</reference>
<dbReference type="PRINTS" id="PR00035">
    <property type="entry name" value="HTHGNTR"/>
</dbReference>
<evidence type="ECO:0000256" key="4">
    <source>
        <dbReference type="ARBA" id="ARBA00023125"/>
    </source>
</evidence>
<proteinExistence type="inferred from homology"/>
<keyword evidence="4 7" id="KW-0238">DNA-binding</keyword>
<evidence type="ECO:0000256" key="2">
    <source>
        <dbReference type="ARBA" id="ARBA00022898"/>
    </source>
</evidence>
<dbReference type="Pfam" id="PF00392">
    <property type="entry name" value="GntR"/>
    <property type="match status" value="1"/>
</dbReference>
<dbReference type="Gene3D" id="1.10.10.10">
    <property type="entry name" value="Winged helix-like DNA-binding domain superfamily/Winged helix DNA-binding domain"/>
    <property type="match status" value="1"/>
</dbReference>
<dbReference type="InterPro" id="IPR036390">
    <property type="entry name" value="WH_DNA-bd_sf"/>
</dbReference>
<dbReference type="InterPro" id="IPR000524">
    <property type="entry name" value="Tscrpt_reg_HTH_GntR"/>
</dbReference>
<evidence type="ECO:0000256" key="1">
    <source>
        <dbReference type="ARBA" id="ARBA00005384"/>
    </source>
</evidence>
<dbReference type="PROSITE" id="PS50949">
    <property type="entry name" value="HTH_GNTR"/>
    <property type="match status" value="1"/>
</dbReference>
<dbReference type="InterPro" id="IPR004839">
    <property type="entry name" value="Aminotransferase_I/II_large"/>
</dbReference>
<comment type="similarity">
    <text evidence="1">In the C-terminal section; belongs to the class-I pyridoxal-phosphate-dependent aminotransferase family.</text>
</comment>
<dbReference type="Gene3D" id="3.40.640.10">
    <property type="entry name" value="Type I PLP-dependent aspartate aminotransferase-like (Major domain)"/>
    <property type="match status" value="1"/>
</dbReference>
<dbReference type="OrthoDB" id="199743at2"/>
<dbReference type="AlphaFoldDB" id="A0A1H1PTS6"/>
<gene>
    <name evidence="7" type="ORF">SAMN04489812_1008</name>
</gene>
<dbReference type="Pfam" id="PF00155">
    <property type="entry name" value="Aminotran_1_2"/>
    <property type="match status" value="1"/>
</dbReference>
<dbReference type="Gene3D" id="3.90.1150.10">
    <property type="entry name" value="Aspartate Aminotransferase, domain 1"/>
    <property type="match status" value="1"/>
</dbReference>
<dbReference type="EMBL" id="LT629772">
    <property type="protein sequence ID" value="SDS14129.1"/>
    <property type="molecule type" value="Genomic_DNA"/>
</dbReference>
<dbReference type="SUPFAM" id="SSF46785">
    <property type="entry name" value="Winged helix' DNA-binding domain"/>
    <property type="match status" value="1"/>
</dbReference>
<keyword evidence="3" id="KW-0805">Transcription regulation</keyword>
<evidence type="ECO:0000259" key="6">
    <source>
        <dbReference type="PROSITE" id="PS50949"/>
    </source>
</evidence>
<dbReference type="InterPro" id="IPR015421">
    <property type="entry name" value="PyrdxlP-dep_Trfase_major"/>
</dbReference>
<evidence type="ECO:0000313" key="7">
    <source>
        <dbReference type="EMBL" id="SDS14129.1"/>
    </source>
</evidence>
<dbReference type="SUPFAM" id="SSF53383">
    <property type="entry name" value="PLP-dependent transferases"/>
    <property type="match status" value="1"/>
</dbReference>
<dbReference type="RefSeq" id="WP_091520822.1">
    <property type="nucleotide sequence ID" value="NZ_LT629772.1"/>
</dbReference>
<organism evidence="7 8">
    <name type="scientific">Microlunatus soli</name>
    <dbReference type="NCBI Taxonomy" id="630515"/>
    <lineage>
        <taxon>Bacteria</taxon>
        <taxon>Bacillati</taxon>
        <taxon>Actinomycetota</taxon>
        <taxon>Actinomycetes</taxon>
        <taxon>Propionibacteriales</taxon>
        <taxon>Propionibacteriaceae</taxon>
        <taxon>Microlunatus</taxon>
    </lineage>
</organism>
<name>A0A1H1PTS6_9ACTN</name>
<sequence length="486" mass="52058">MRIGAEELAVALLGAGAATGPLYLRLASGIVDLVGRGELLPGCRLPSERLLAEQALVSRTTVVAAYRHLQDAGVVERREGSGTRIAAPEVGPGRETVTASRPGAGRAAAYLFGPPSTIDLATAALPGLPMVAEEAARTDQDEYRMLIAENHAYDPRGLLALRRRLAELYSSRGMPTDEHQILITAGAQQAIEVVTSGCVQPGDPVILEQPAYRGALEAFARAGCKVDAVRCDADGMVMADLDAALRNRPARMIYLQSEVQNPTGVRLSPGRRARLLQLAAQHGSIVVDDTSLAETTFVSDGLPALSSDRVPLISIGSLNKLFWSGLRIGWIRASADVISQLARLKGLADFGTSVISQQVAVRLLDRIDQARVERQQGLRESLEIATGLLGRLLPGWSWWEPKGGPSLWVEIPRGDSSQFASAAMRFGVAVLPAAAFSARGLVSRHLRLPFALPEGRLIPGIERLARAWTDYEEHGPVDLPLHSIST</sequence>
<dbReference type="GO" id="GO:0003700">
    <property type="term" value="F:DNA-binding transcription factor activity"/>
    <property type="evidence" value="ECO:0007669"/>
    <property type="project" value="InterPro"/>
</dbReference>
<dbReference type="InterPro" id="IPR051446">
    <property type="entry name" value="HTH_trans_reg/aminotransferase"/>
</dbReference>
<evidence type="ECO:0000256" key="5">
    <source>
        <dbReference type="ARBA" id="ARBA00023163"/>
    </source>
</evidence>
<feature type="domain" description="HTH gntR-type" evidence="6">
    <location>
        <begin position="20"/>
        <end position="88"/>
    </location>
</feature>
<dbReference type="InterPro" id="IPR015424">
    <property type="entry name" value="PyrdxlP-dep_Trfase"/>
</dbReference>
<dbReference type="PANTHER" id="PTHR46577">
    <property type="entry name" value="HTH-TYPE TRANSCRIPTIONAL REGULATORY PROTEIN GABR"/>
    <property type="match status" value="1"/>
</dbReference>
<dbReference type="Proteomes" id="UP000199103">
    <property type="component" value="Chromosome I"/>
</dbReference>
<dbReference type="PANTHER" id="PTHR46577:SF1">
    <property type="entry name" value="HTH-TYPE TRANSCRIPTIONAL REGULATORY PROTEIN GABR"/>
    <property type="match status" value="1"/>
</dbReference>